<dbReference type="SUPFAM" id="SSF54909">
    <property type="entry name" value="Dimeric alpha+beta barrel"/>
    <property type="match status" value="1"/>
</dbReference>
<comment type="caution">
    <text evidence="2">The sequence shown here is derived from an EMBL/GenBank/DDBJ whole genome shotgun (WGS) entry which is preliminary data.</text>
</comment>
<dbReference type="RefSeq" id="WP_184563234.1">
    <property type="nucleotide sequence ID" value="NZ_JACIEI010000002.1"/>
</dbReference>
<keyword evidence="2" id="KW-0503">Monooxygenase</keyword>
<proteinExistence type="predicted"/>
<evidence type="ECO:0000259" key="1">
    <source>
        <dbReference type="PROSITE" id="PS51725"/>
    </source>
</evidence>
<keyword evidence="2" id="KW-0560">Oxidoreductase</keyword>
<dbReference type="GO" id="GO:0004497">
    <property type="term" value="F:monooxygenase activity"/>
    <property type="evidence" value="ECO:0007669"/>
    <property type="project" value="UniProtKB-KW"/>
</dbReference>
<evidence type="ECO:0000313" key="2">
    <source>
        <dbReference type="EMBL" id="MBB3993294.1"/>
    </source>
</evidence>
<accession>A0A7W6E2X0</accession>
<organism evidence="2 3">
    <name type="scientific">Sulfitobacter undariae</name>
    <dbReference type="NCBI Taxonomy" id="1563671"/>
    <lineage>
        <taxon>Bacteria</taxon>
        <taxon>Pseudomonadati</taxon>
        <taxon>Pseudomonadota</taxon>
        <taxon>Alphaproteobacteria</taxon>
        <taxon>Rhodobacterales</taxon>
        <taxon>Roseobacteraceae</taxon>
        <taxon>Sulfitobacter</taxon>
    </lineage>
</organism>
<protein>
    <submittedName>
        <fullName evidence="2">Quinol monooxygenase YgiN</fullName>
    </submittedName>
</protein>
<reference evidence="2 3" key="1">
    <citation type="submission" date="2020-08" db="EMBL/GenBank/DDBJ databases">
        <title>Genomic Encyclopedia of Type Strains, Phase IV (KMG-IV): sequencing the most valuable type-strain genomes for metagenomic binning, comparative biology and taxonomic classification.</title>
        <authorList>
            <person name="Goeker M."/>
        </authorList>
    </citation>
    <scope>NUCLEOTIDE SEQUENCE [LARGE SCALE GENOMIC DNA]</scope>
    <source>
        <strain evidence="2 3">DSM 102234</strain>
    </source>
</reference>
<dbReference type="PANTHER" id="PTHR33336">
    <property type="entry name" value="QUINOL MONOOXYGENASE YGIN-RELATED"/>
    <property type="match status" value="1"/>
</dbReference>
<keyword evidence="3" id="KW-1185">Reference proteome</keyword>
<dbReference type="InterPro" id="IPR007138">
    <property type="entry name" value="ABM_dom"/>
</dbReference>
<dbReference type="Proteomes" id="UP000530268">
    <property type="component" value="Unassembled WGS sequence"/>
</dbReference>
<name>A0A7W6E2X0_9RHOB</name>
<dbReference type="EMBL" id="JACIEI010000002">
    <property type="protein sequence ID" value="MBB3993294.1"/>
    <property type="molecule type" value="Genomic_DNA"/>
</dbReference>
<dbReference type="Gene3D" id="3.30.70.100">
    <property type="match status" value="1"/>
</dbReference>
<dbReference type="PROSITE" id="PS51725">
    <property type="entry name" value="ABM"/>
    <property type="match status" value="1"/>
</dbReference>
<evidence type="ECO:0000313" key="3">
    <source>
        <dbReference type="Proteomes" id="UP000530268"/>
    </source>
</evidence>
<sequence length="97" mass="11085">MSNALIIFAEITPKPEHFKDAQQAIIGILAQTRAESGCYSFKLFEAPDQDKLYLFEEWQDQDALDQHLAQPYTVAVFKSYEGWLAEPPRILPLRGLT</sequence>
<dbReference type="Pfam" id="PF03992">
    <property type="entry name" value="ABM"/>
    <property type="match status" value="1"/>
</dbReference>
<dbReference type="AlphaFoldDB" id="A0A7W6E2X0"/>
<feature type="domain" description="ABM" evidence="1">
    <location>
        <begin position="5"/>
        <end position="97"/>
    </location>
</feature>
<dbReference type="InterPro" id="IPR011008">
    <property type="entry name" value="Dimeric_a/b-barrel"/>
</dbReference>
<gene>
    <name evidence="2" type="ORF">GGR95_000922</name>
</gene>
<dbReference type="PANTHER" id="PTHR33336:SF15">
    <property type="entry name" value="ABM DOMAIN-CONTAINING PROTEIN"/>
    <property type="match status" value="1"/>
</dbReference>
<dbReference type="InterPro" id="IPR050744">
    <property type="entry name" value="AI-2_Isomerase_LsrG"/>
</dbReference>